<dbReference type="KEGG" id="ape:APE_1275b"/>
<dbReference type="InterPro" id="IPR029052">
    <property type="entry name" value="Metallo-depent_PP-like"/>
</dbReference>
<dbReference type="STRING" id="272557.APE_1275b"/>
<dbReference type="eggNOG" id="arCOG01143">
    <property type="taxonomic scope" value="Archaea"/>
</dbReference>
<organism evidence="2 3">
    <name type="scientific">Aeropyrum pernix (strain ATCC 700893 / DSM 11879 / JCM 9820 / NBRC 100138 / K1)</name>
    <dbReference type="NCBI Taxonomy" id="272557"/>
    <lineage>
        <taxon>Archaea</taxon>
        <taxon>Thermoproteota</taxon>
        <taxon>Thermoprotei</taxon>
        <taxon>Desulfurococcales</taxon>
        <taxon>Desulfurococcaceae</taxon>
        <taxon>Aeropyrum</taxon>
    </lineage>
</organism>
<feature type="region of interest" description="Disordered" evidence="1">
    <location>
        <begin position="73"/>
        <end position="98"/>
    </location>
</feature>
<gene>
    <name evidence="2" type="ordered locus">APE_1275b</name>
</gene>
<keyword evidence="3" id="KW-1185">Reference proteome</keyword>
<dbReference type="PIR" id="D72601">
    <property type="entry name" value="D72601"/>
</dbReference>
<reference evidence="2 3" key="1">
    <citation type="journal article" date="1999" name="DNA Res.">
        <title>Complete genome sequence of an aerobic hyper-thermophilic crenarchaeon, Aeropyrum pernix K1.</title>
        <authorList>
            <person name="Kawarabayasi Y."/>
            <person name="Hino Y."/>
            <person name="Horikawa H."/>
            <person name="Yamazaki S."/>
            <person name="Haikawa Y."/>
            <person name="Jin-no K."/>
            <person name="Takahashi M."/>
            <person name="Sekine M."/>
            <person name="Baba S."/>
            <person name="Ankai A."/>
            <person name="Kosugi H."/>
            <person name="Hosoyama A."/>
            <person name="Fukui S."/>
            <person name="Nagai Y."/>
            <person name="Nishijima K."/>
            <person name="Nakazawa H."/>
            <person name="Takamiya M."/>
            <person name="Masuda S."/>
            <person name="Funahashi T."/>
            <person name="Tanaka T."/>
            <person name="Kudoh Y."/>
            <person name="Yamazaki J."/>
            <person name="Kushida N."/>
            <person name="Oguchi A."/>
            <person name="Aoki K."/>
            <person name="Kubota K."/>
            <person name="Nakamura Y."/>
            <person name="Nomura N."/>
            <person name="Sako Y."/>
            <person name="Kikuchi H."/>
        </authorList>
    </citation>
    <scope>NUCLEOTIDE SEQUENCE [LARGE SCALE GENOMIC DNA]</scope>
    <source>
        <strain evidence="3">ATCC 700893 / DSM 11879 / JCM 9820 / NBRC 100138 / K1</strain>
    </source>
</reference>
<dbReference type="Gene3D" id="3.60.21.10">
    <property type="match status" value="1"/>
</dbReference>
<evidence type="ECO:0000313" key="3">
    <source>
        <dbReference type="Proteomes" id="UP000002518"/>
    </source>
</evidence>
<evidence type="ECO:0000313" key="2">
    <source>
        <dbReference type="EMBL" id="BAA80266.1"/>
    </source>
</evidence>
<dbReference type="AlphaFoldDB" id="Q9YCI1"/>
<sequence>MGRRGGRFWPADAGGAIVVNPGSVGQPRDGDPRASYTVIDAEKSSIELYRVKYDVDKIIGKLRALGISSPHIMEPQTAGETRYSRAPTPPEAASMEPA</sequence>
<dbReference type="SUPFAM" id="SSF56300">
    <property type="entry name" value="Metallo-dependent phosphatases"/>
    <property type="match status" value="1"/>
</dbReference>
<name>Q9YCI1_AERPE</name>
<dbReference type="EMBL" id="BA000002">
    <property type="protein sequence ID" value="BAA80266.1"/>
    <property type="molecule type" value="Genomic_DNA"/>
</dbReference>
<accession>Q9YCI1</accession>
<proteinExistence type="predicted"/>
<evidence type="ECO:0000256" key="1">
    <source>
        <dbReference type="SAM" id="MobiDB-lite"/>
    </source>
</evidence>
<dbReference type="Proteomes" id="UP000002518">
    <property type="component" value="Chromosome"/>
</dbReference>
<protein>
    <submittedName>
        <fullName evidence="2">Uncharacterized protein</fullName>
    </submittedName>
</protein>
<dbReference type="EnsemblBacteria" id="BAA80266">
    <property type="protein sequence ID" value="BAA80266"/>
    <property type="gene ID" value="APE_1275b"/>
</dbReference>